<organism evidence="1 2">
    <name type="scientific">Sporanaerobium hydrogeniformans</name>
    <dbReference type="NCBI Taxonomy" id="3072179"/>
    <lineage>
        <taxon>Bacteria</taxon>
        <taxon>Bacillati</taxon>
        <taxon>Bacillota</taxon>
        <taxon>Clostridia</taxon>
        <taxon>Lachnospirales</taxon>
        <taxon>Lachnospiraceae</taxon>
        <taxon>Sporanaerobium</taxon>
    </lineage>
</organism>
<accession>A0AC61DD38</accession>
<keyword evidence="2" id="KW-1185">Reference proteome</keyword>
<evidence type="ECO:0000313" key="2">
    <source>
        <dbReference type="Proteomes" id="UP000224460"/>
    </source>
</evidence>
<name>A0AC61DD38_9FIRM</name>
<gene>
    <name evidence="1" type="ORF">CS063_06745</name>
</gene>
<evidence type="ECO:0000313" key="1">
    <source>
        <dbReference type="EMBL" id="PHV71028.1"/>
    </source>
</evidence>
<comment type="caution">
    <text evidence="1">The sequence shown here is derived from an EMBL/GenBank/DDBJ whole genome shotgun (WGS) entry which is preliminary data.</text>
</comment>
<reference evidence="1" key="1">
    <citation type="submission" date="2017-10" db="EMBL/GenBank/DDBJ databases">
        <title>Genome sequence of cellulolytic Lachnospiraceae bacterium XHS1971 isolated from hotspring sediment.</title>
        <authorList>
            <person name="Vasudevan G."/>
            <person name="Joshi A.J."/>
            <person name="Hivarkar S."/>
            <person name="Lanjekar V.B."/>
            <person name="Dhakephalkar P.K."/>
            <person name="Dagar S."/>
        </authorList>
    </citation>
    <scope>NUCLEOTIDE SEQUENCE</scope>
    <source>
        <strain evidence="1">XHS1971</strain>
    </source>
</reference>
<dbReference type="Proteomes" id="UP000224460">
    <property type="component" value="Unassembled WGS sequence"/>
</dbReference>
<proteinExistence type="predicted"/>
<sequence length="236" mass="27245">MSSLLEILSPMPIYSFLIIYYTNSFLRSGFMQKKEMVPQAFIRFFHAFPSGESFTLYLDEKPLAQDLLFEDFTHYFSLEPGTHTLELRHTHTHEMITTKKISVFNQKIYTCLIAPASFKLLTPICFFLEDIRRPLPDGHLVIRLGHFAATISRLELSLEEEKTLFRHISFGELSSYTAFPPGNYTLKLQEAATHTVLFTQSIKLKPYRFYSVYAVGQGTKDYPYLAILPLDGPSYL</sequence>
<protein>
    <submittedName>
        <fullName evidence="1">Uncharacterized protein</fullName>
    </submittedName>
</protein>
<dbReference type="EMBL" id="PEDL01000005">
    <property type="protein sequence ID" value="PHV71028.1"/>
    <property type="molecule type" value="Genomic_DNA"/>
</dbReference>